<name>A0A1F2P6K5_9EURY</name>
<reference evidence="1" key="2">
    <citation type="journal article" date="2020" name="mSystems">
        <title>Genome- and Community-Level Interaction Insights into Carbon Utilization and Element Cycling Functions of Hydrothermarchaeota in Hydrothermal Sediment.</title>
        <authorList>
            <person name="Zhou Z."/>
            <person name="Liu Y."/>
            <person name="Xu W."/>
            <person name="Pan J."/>
            <person name="Luo Z.H."/>
            <person name="Li M."/>
        </authorList>
    </citation>
    <scope>NUCLEOTIDE SEQUENCE [LARGE SCALE GENOMIC DNA]</scope>
    <source>
        <strain evidence="1">HyVt-185</strain>
        <strain evidence="2">HyVt-386</strain>
    </source>
</reference>
<dbReference type="Proteomes" id="UP000885936">
    <property type="component" value="Unassembled WGS sequence"/>
</dbReference>
<comment type="caution">
    <text evidence="3">The sequence shown here is derived from an EMBL/GenBank/DDBJ whole genome shotgun (WGS) entry which is preliminary data.</text>
</comment>
<organism evidence="3 4">
    <name type="scientific">Candidatus Syntropharchaeum butanivorans</name>
    <dbReference type="NCBI Taxonomy" id="1839936"/>
    <lineage>
        <taxon>Archaea</taxon>
        <taxon>Methanobacteriati</taxon>
        <taxon>Methanobacteriota</taxon>
        <taxon>Stenosarchaea group</taxon>
        <taxon>Methanomicrobia</taxon>
        <taxon>Methanosarcinales</taxon>
        <taxon>ANME-2 cluster</taxon>
        <taxon>Candidatus Syntropharchaeum</taxon>
    </lineage>
</organism>
<dbReference type="Proteomes" id="UP000885863">
    <property type="component" value="Unassembled WGS sequence"/>
</dbReference>
<dbReference type="AlphaFoldDB" id="A0A1F2P6K5"/>
<dbReference type="EMBL" id="DQZR01000299">
    <property type="protein sequence ID" value="HDM37006.1"/>
    <property type="molecule type" value="Genomic_DNA"/>
</dbReference>
<dbReference type="STRING" id="1839936.SBU_000068"/>
<sequence length="297" mass="35267">MPWVKISSKVGIAEEFRRLSGADQQRMLPSGALPINILDINELERILNGVVGICPGKSGEKKVIALEGFYPPKFGIWATHRIFRVIYTLEGRKMYVIAKHMTKHDGDKEFWALYYKFYKIPYMPTPYYFLYDKRLEKDFRDVYGYFWMEYIEHEINFEEYLLDWVLGKIRRLDLYNLVELLTLVWSKGIKHNDLKGEHLLLKGDKWHLIDFEKFKHFRKPEDKEDDLAMLIGDSSLFLDGYLSFHHIELEGEMKKRYDEFAGMVLDAFRVDISRNPHFKMLLSVIRSEGIRESAAFR</sequence>
<evidence type="ECO:0000313" key="2">
    <source>
        <dbReference type="EMBL" id="HEC56631.1"/>
    </source>
</evidence>
<dbReference type="SUPFAM" id="SSF56112">
    <property type="entry name" value="Protein kinase-like (PK-like)"/>
    <property type="match status" value="1"/>
</dbReference>
<evidence type="ECO:0008006" key="5">
    <source>
        <dbReference type="Google" id="ProtNLM"/>
    </source>
</evidence>
<gene>
    <name evidence="1" type="ORF">ENG09_07200</name>
    <name evidence="2" type="ORF">ENI32_01915</name>
    <name evidence="3" type="ORF">SBU_000068</name>
</gene>
<dbReference type="Proteomes" id="UP000185779">
    <property type="component" value="Unassembled WGS sequence"/>
</dbReference>
<dbReference type="Gene3D" id="1.10.510.10">
    <property type="entry name" value="Transferase(Phosphotransferase) domain 1"/>
    <property type="match status" value="1"/>
</dbReference>
<protein>
    <recommendedName>
        <fullName evidence="5">Protein kinase domain-containing protein</fullName>
    </recommendedName>
</protein>
<evidence type="ECO:0000313" key="1">
    <source>
        <dbReference type="EMBL" id="HDM37006.1"/>
    </source>
</evidence>
<proteinExistence type="predicted"/>
<dbReference type="EMBL" id="LYOR01000001">
    <property type="protein sequence ID" value="OFV66775.1"/>
    <property type="molecule type" value="Genomic_DNA"/>
</dbReference>
<accession>A0A1F2P6K5</accession>
<evidence type="ECO:0000313" key="3">
    <source>
        <dbReference type="EMBL" id="OFV66775.1"/>
    </source>
</evidence>
<evidence type="ECO:0000313" key="4">
    <source>
        <dbReference type="Proteomes" id="UP000185779"/>
    </source>
</evidence>
<dbReference type="InterPro" id="IPR011009">
    <property type="entry name" value="Kinase-like_dom_sf"/>
</dbReference>
<reference evidence="3 4" key="1">
    <citation type="submission" date="2016-05" db="EMBL/GenBank/DDBJ databases">
        <title>Microbial consortia oxidize butane by reversing methanogenesis.</title>
        <authorList>
            <person name="Laso-Perez R."/>
            <person name="Richter M."/>
            <person name="Wegener G."/>
            <person name="Musat F."/>
        </authorList>
    </citation>
    <scope>NUCLEOTIDE SEQUENCE [LARGE SCALE GENOMIC DNA]</scope>
    <source>
        <strain evidence="3">BOX1</strain>
    </source>
</reference>
<dbReference type="EMBL" id="DRIE01000032">
    <property type="protein sequence ID" value="HEC56631.1"/>
    <property type="molecule type" value="Genomic_DNA"/>
</dbReference>
<keyword evidence="4" id="KW-1185">Reference proteome</keyword>